<organism evidence="1">
    <name type="scientific">Homo sapiens</name>
    <name type="common">Human</name>
    <dbReference type="NCBI Taxonomy" id="9606"/>
    <lineage>
        <taxon>Eukaryota</taxon>
        <taxon>Metazoa</taxon>
        <taxon>Chordata</taxon>
        <taxon>Craniata</taxon>
        <taxon>Vertebrata</taxon>
        <taxon>Euteleostomi</taxon>
        <taxon>Mammalia</taxon>
        <taxon>Eutheria</taxon>
        <taxon>Euarchontoglires</taxon>
        <taxon>Primates</taxon>
        <taxon>Haplorrhini</taxon>
        <taxon>Catarrhini</taxon>
        <taxon>Hominidae</taxon>
        <taxon>Homo</taxon>
    </lineage>
</organism>
<proteinExistence type="predicted"/>
<name>L8ECN8_HUMAN</name>
<dbReference type="ChiTaRS" id="HECTD2">
    <property type="organism name" value="human"/>
</dbReference>
<reference evidence="1" key="1">
    <citation type="journal article" date="2013" name="PLoS ONE">
        <title>Direct detection of alternative open reading frames translation products in human significantly expands the proteome.</title>
        <authorList>
            <person name="Vanderperre B."/>
            <person name="Lucier J.-F."/>
            <person name="Motard J."/>
            <person name="Tremblay G."/>
            <person name="Vanderperre S."/>
            <person name="Wisztorski M."/>
            <person name="Salzet M."/>
            <person name="Boisvert F.-M."/>
            <person name="Roucou X."/>
        </authorList>
    </citation>
    <scope>NUCLEOTIDE SEQUENCE</scope>
</reference>
<accession>L8ECN8</accession>
<sequence>MQVILFCVSSVYQKQPYKYCKNHLIITLETLIQFYSKCSWNSHKVRLFYSFIF</sequence>
<dbReference type="AlphaFoldDB" id="L8ECN8"/>
<dbReference type="EMBL" id="HF584395">
    <property type="protein sequence ID" value="CCQ43892.1"/>
    <property type="molecule type" value="Genomic_DNA"/>
</dbReference>
<evidence type="ECO:0000313" key="1">
    <source>
        <dbReference type="EMBL" id="CCQ43892.1"/>
    </source>
</evidence>
<gene>
    <name evidence="1" type="primary">HECTD2</name>
</gene>
<protein>
    <submittedName>
        <fullName evidence="1">Alternative protein HECTD2</fullName>
    </submittedName>
</protein>
<dbReference type="OrthoDB" id="5981550at2759"/>